<accession>A0A0L0NPF4</accession>
<organism evidence="1 2">
    <name type="scientific">Candidozyma auris</name>
    <name type="common">Yeast</name>
    <name type="synonym">Candida auris</name>
    <dbReference type="NCBI Taxonomy" id="498019"/>
    <lineage>
        <taxon>Eukaryota</taxon>
        <taxon>Fungi</taxon>
        <taxon>Dikarya</taxon>
        <taxon>Ascomycota</taxon>
        <taxon>Saccharomycotina</taxon>
        <taxon>Pichiomycetes</taxon>
        <taxon>Metschnikowiaceae</taxon>
        <taxon>Candidozyma</taxon>
    </lineage>
</organism>
<gene>
    <name evidence="1" type="ORF">QG37_07876</name>
</gene>
<protein>
    <submittedName>
        <fullName evidence="1">Uncharacterized protein</fullName>
    </submittedName>
</protein>
<comment type="caution">
    <text evidence="1">The sequence shown here is derived from an EMBL/GenBank/DDBJ whole genome shotgun (WGS) entry which is preliminary data.</text>
</comment>
<dbReference type="EMBL" id="LGST01000064">
    <property type="protein sequence ID" value="KND95919.1"/>
    <property type="molecule type" value="Genomic_DNA"/>
</dbReference>
<dbReference type="Proteomes" id="UP000037122">
    <property type="component" value="Unassembled WGS sequence"/>
</dbReference>
<evidence type="ECO:0000313" key="2">
    <source>
        <dbReference type="Proteomes" id="UP000037122"/>
    </source>
</evidence>
<sequence>MRVVDVISSVETTGTEIQRVAAEKIQSILPTSRMEPMSSRVGAILVLLLLKEKGKDPVPAHQVVKRR</sequence>
<reference evidence="2" key="1">
    <citation type="journal article" date="2015" name="BMC Genomics">
        <title>Draft genome of a commonly misdiagnosed multidrug resistant pathogen Candida auris.</title>
        <authorList>
            <person name="Chatterjee S."/>
            <person name="Alampalli S.V."/>
            <person name="Nageshan R.K."/>
            <person name="Chettiar S.T."/>
            <person name="Joshi S."/>
            <person name="Tatu U.S."/>
        </authorList>
    </citation>
    <scope>NUCLEOTIDE SEQUENCE [LARGE SCALE GENOMIC DNA]</scope>
    <source>
        <strain evidence="2">6684</strain>
    </source>
</reference>
<evidence type="ECO:0000313" key="1">
    <source>
        <dbReference type="EMBL" id="KND95919.1"/>
    </source>
</evidence>
<dbReference type="VEuPathDB" id="FungiDB:QG37_07876"/>
<name>A0A0L0NPF4_CANAR</name>
<dbReference type="AlphaFoldDB" id="A0A0L0NPF4"/>
<proteinExistence type="predicted"/>